<dbReference type="RefSeq" id="WP_240488564.1">
    <property type="nucleotide sequence ID" value="NZ_CP012333.1"/>
</dbReference>
<keyword evidence="2" id="KW-0805">Transcription regulation</keyword>
<dbReference type="InterPro" id="IPR036390">
    <property type="entry name" value="WH_DNA-bd_sf"/>
</dbReference>
<dbReference type="GO" id="GO:0003700">
    <property type="term" value="F:DNA-binding transcription factor activity"/>
    <property type="evidence" value="ECO:0007669"/>
    <property type="project" value="InterPro"/>
</dbReference>
<organism evidence="6 7">
    <name type="scientific">Labilithrix luteola</name>
    <dbReference type="NCBI Taxonomy" id="1391654"/>
    <lineage>
        <taxon>Bacteria</taxon>
        <taxon>Pseudomonadati</taxon>
        <taxon>Myxococcota</taxon>
        <taxon>Polyangia</taxon>
        <taxon>Polyangiales</taxon>
        <taxon>Labilitrichaceae</taxon>
        <taxon>Labilithrix</taxon>
    </lineage>
</organism>
<dbReference type="PRINTS" id="PR00039">
    <property type="entry name" value="HTHLYSR"/>
</dbReference>
<dbReference type="Gene3D" id="3.40.190.10">
    <property type="entry name" value="Periplasmic binding protein-like II"/>
    <property type="match status" value="2"/>
</dbReference>
<dbReference type="Pfam" id="PF03466">
    <property type="entry name" value="LysR_substrate"/>
    <property type="match status" value="1"/>
</dbReference>
<reference evidence="6 7" key="1">
    <citation type="submission" date="2015-08" db="EMBL/GenBank/DDBJ databases">
        <authorList>
            <person name="Babu N.S."/>
            <person name="Beckwith C.J."/>
            <person name="Beseler K.G."/>
            <person name="Brison A."/>
            <person name="Carone J.V."/>
            <person name="Caskin T.P."/>
            <person name="Diamond M."/>
            <person name="Durham M.E."/>
            <person name="Foxe J.M."/>
            <person name="Go M."/>
            <person name="Henderson B.A."/>
            <person name="Jones I.B."/>
            <person name="McGettigan J.A."/>
            <person name="Micheletti S.J."/>
            <person name="Nasrallah M.E."/>
            <person name="Ortiz D."/>
            <person name="Piller C.R."/>
            <person name="Privatt S.R."/>
            <person name="Schneider S.L."/>
            <person name="Sharp S."/>
            <person name="Smith T.C."/>
            <person name="Stanton J.D."/>
            <person name="Ullery H.E."/>
            <person name="Wilson R.J."/>
            <person name="Serrano M.G."/>
            <person name="Buck G."/>
            <person name="Lee V."/>
            <person name="Wang Y."/>
            <person name="Carvalho R."/>
            <person name="Voegtly L."/>
            <person name="Shi R."/>
            <person name="Duckworth R."/>
            <person name="Johnson A."/>
            <person name="Loviza R."/>
            <person name="Walstead R."/>
            <person name="Shah Z."/>
            <person name="Kiflezghi M."/>
            <person name="Wade K."/>
            <person name="Ball S.L."/>
            <person name="Bradley K.W."/>
            <person name="Asai D.J."/>
            <person name="Bowman C.A."/>
            <person name="Russell D.A."/>
            <person name="Pope W.H."/>
            <person name="Jacobs-Sera D."/>
            <person name="Hendrix R.W."/>
            <person name="Hatfull G.F."/>
        </authorList>
    </citation>
    <scope>NUCLEOTIDE SEQUENCE [LARGE SCALE GENOMIC DNA]</scope>
    <source>
        <strain evidence="6 7">DSM 27648</strain>
    </source>
</reference>
<evidence type="ECO:0000256" key="4">
    <source>
        <dbReference type="ARBA" id="ARBA00023163"/>
    </source>
</evidence>
<evidence type="ECO:0000313" key="7">
    <source>
        <dbReference type="Proteomes" id="UP000064967"/>
    </source>
</evidence>
<dbReference type="SUPFAM" id="SSF46785">
    <property type="entry name" value="Winged helix' DNA-binding domain"/>
    <property type="match status" value="1"/>
</dbReference>
<dbReference type="STRING" id="1391654.AKJ09_05051"/>
<protein>
    <submittedName>
        <fullName evidence="6">Transcriptional regulator, LysR family</fullName>
    </submittedName>
</protein>
<accession>A0A0K1PY01</accession>
<gene>
    <name evidence="6" type="ORF">AKJ09_05051</name>
</gene>
<evidence type="ECO:0000256" key="3">
    <source>
        <dbReference type="ARBA" id="ARBA00023125"/>
    </source>
</evidence>
<evidence type="ECO:0000313" key="6">
    <source>
        <dbReference type="EMBL" id="AKU98387.1"/>
    </source>
</evidence>
<comment type="similarity">
    <text evidence="1">Belongs to the LysR transcriptional regulatory family.</text>
</comment>
<proteinExistence type="inferred from homology"/>
<evidence type="ECO:0000256" key="2">
    <source>
        <dbReference type="ARBA" id="ARBA00023015"/>
    </source>
</evidence>
<dbReference type="PROSITE" id="PS50931">
    <property type="entry name" value="HTH_LYSR"/>
    <property type="match status" value="1"/>
</dbReference>
<evidence type="ECO:0000256" key="1">
    <source>
        <dbReference type="ARBA" id="ARBA00009437"/>
    </source>
</evidence>
<dbReference type="AlphaFoldDB" id="A0A0K1PY01"/>
<feature type="domain" description="HTH lysR-type" evidence="5">
    <location>
        <begin position="6"/>
        <end position="63"/>
    </location>
</feature>
<dbReference type="InterPro" id="IPR037402">
    <property type="entry name" value="YidZ_PBP2"/>
</dbReference>
<dbReference type="EMBL" id="CP012333">
    <property type="protein sequence ID" value="AKU98387.1"/>
    <property type="molecule type" value="Genomic_DNA"/>
</dbReference>
<dbReference type="InterPro" id="IPR050389">
    <property type="entry name" value="LysR-type_TF"/>
</dbReference>
<dbReference type="Proteomes" id="UP000064967">
    <property type="component" value="Chromosome"/>
</dbReference>
<dbReference type="InterPro" id="IPR000847">
    <property type="entry name" value="LysR_HTH_N"/>
</dbReference>
<dbReference type="PANTHER" id="PTHR30118:SF15">
    <property type="entry name" value="TRANSCRIPTIONAL REGULATORY PROTEIN"/>
    <property type="match status" value="1"/>
</dbReference>
<dbReference type="PATRIC" id="fig|1391654.3.peg.5111"/>
<dbReference type="GO" id="GO:0003677">
    <property type="term" value="F:DNA binding"/>
    <property type="evidence" value="ECO:0007669"/>
    <property type="project" value="UniProtKB-KW"/>
</dbReference>
<dbReference type="KEGG" id="llu:AKJ09_05051"/>
<dbReference type="PANTHER" id="PTHR30118">
    <property type="entry name" value="HTH-TYPE TRANSCRIPTIONAL REGULATOR LEUO-RELATED"/>
    <property type="match status" value="1"/>
</dbReference>
<sequence>MNLAALDLNLLVVLHAVLEEQSATRAAKRLNVTQSAVSNALGRLRSELGDPLVVRHGRGLVATPRALELAPLLAQGIAQIQTAIGRGRAFVPHESTRTFTIAVGDSHQTSEGPRIAAMFAERLPRANLRMVSLDLFTASDGLATGEIDIVFAPSGMVGSGHHGQHLFDEVVWLVVRRDHPKVRSTLTPKLFNELAHVDIELVLGKRGFAHRAAENHWKSVGLVRRVAVTVPYFTSAAMMATRTDCVAAIPNRLAKILCAAFPLKIVRTTFPLPSIGISMMWHERTDADAGAVYFRQLVADAVRDA</sequence>
<name>A0A0K1PY01_9BACT</name>
<keyword evidence="4" id="KW-0804">Transcription</keyword>
<keyword evidence="7" id="KW-1185">Reference proteome</keyword>
<dbReference type="Pfam" id="PF00126">
    <property type="entry name" value="HTH_1"/>
    <property type="match status" value="1"/>
</dbReference>
<keyword evidence="3" id="KW-0238">DNA-binding</keyword>
<evidence type="ECO:0000259" key="5">
    <source>
        <dbReference type="PROSITE" id="PS50931"/>
    </source>
</evidence>
<dbReference type="InterPro" id="IPR005119">
    <property type="entry name" value="LysR_subst-bd"/>
</dbReference>
<dbReference type="SUPFAM" id="SSF53850">
    <property type="entry name" value="Periplasmic binding protein-like II"/>
    <property type="match status" value="1"/>
</dbReference>
<dbReference type="InterPro" id="IPR036388">
    <property type="entry name" value="WH-like_DNA-bd_sf"/>
</dbReference>
<dbReference type="Gene3D" id="1.10.10.10">
    <property type="entry name" value="Winged helix-like DNA-binding domain superfamily/Winged helix DNA-binding domain"/>
    <property type="match status" value="1"/>
</dbReference>
<dbReference type="CDD" id="cd08417">
    <property type="entry name" value="PBP2_Nitroaromatics_like"/>
    <property type="match status" value="1"/>
</dbReference>